<dbReference type="Pfam" id="PF01810">
    <property type="entry name" value="LysE"/>
    <property type="match status" value="1"/>
</dbReference>
<sequence length="223" mass="23648">MDLLVVLPAFLVAVVLISASPGPAMALILRRAALDGWRGAVPTVLGLELGLYVWALVAAAGFAALVAASEAAFLVLRVVGAGVLLYLGVRAWVRLWRDRPAPSAGRRSAPGSDSHAVVATLGRRQWLTRFGEGAAVQLANPKAAVFMIAFYPQFIPASRPLFATTALLALLQVLVETLLYLGLAMGVSRAGTWFRRRSVRRRLEGVSGAVLIGLGVRVALTSR</sequence>
<dbReference type="PANTHER" id="PTHR30086:SF20">
    <property type="entry name" value="ARGININE EXPORTER PROTEIN ARGO-RELATED"/>
    <property type="match status" value="1"/>
</dbReference>
<evidence type="ECO:0000256" key="4">
    <source>
        <dbReference type="ARBA" id="ARBA00022989"/>
    </source>
</evidence>
<evidence type="ECO:0000256" key="6">
    <source>
        <dbReference type="SAM" id="Phobius"/>
    </source>
</evidence>
<keyword evidence="8" id="KW-1185">Reference proteome</keyword>
<gene>
    <name evidence="7" type="ORF">ACFPJ6_05700</name>
</gene>
<keyword evidence="2" id="KW-1003">Cell membrane</keyword>
<evidence type="ECO:0000256" key="3">
    <source>
        <dbReference type="ARBA" id="ARBA00022692"/>
    </source>
</evidence>
<feature type="transmembrane region" description="Helical" evidence="6">
    <location>
        <begin position="74"/>
        <end position="93"/>
    </location>
</feature>
<dbReference type="RefSeq" id="WP_340267252.1">
    <property type="nucleotide sequence ID" value="NZ_JBBEOG010000001.1"/>
</dbReference>
<feature type="transmembrane region" description="Helical" evidence="6">
    <location>
        <begin position="203"/>
        <end position="220"/>
    </location>
</feature>
<organism evidence="7 8">
    <name type="scientific">Aquipuribacter nitratireducens</name>
    <dbReference type="NCBI Taxonomy" id="650104"/>
    <lineage>
        <taxon>Bacteria</taxon>
        <taxon>Bacillati</taxon>
        <taxon>Actinomycetota</taxon>
        <taxon>Actinomycetes</taxon>
        <taxon>Micrococcales</taxon>
        <taxon>Intrasporangiaceae</taxon>
        <taxon>Aquipuribacter</taxon>
    </lineage>
</organism>
<dbReference type="Proteomes" id="UP001596122">
    <property type="component" value="Unassembled WGS sequence"/>
</dbReference>
<comment type="subcellular location">
    <subcellularLocation>
        <location evidence="1">Cell membrane</location>
        <topology evidence="1">Multi-pass membrane protein</topology>
    </subcellularLocation>
</comment>
<keyword evidence="5 6" id="KW-0472">Membrane</keyword>
<accession>A0ABW0GK53</accession>
<dbReference type="PIRSF" id="PIRSF006324">
    <property type="entry name" value="LeuE"/>
    <property type="match status" value="1"/>
</dbReference>
<reference evidence="8" key="1">
    <citation type="journal article" date="2019" name="Int. J. Syst. Evol. Microbiol.">
        <title>The Global Catalogue of Microorganisms (GCM) 10K type strain sequencing project: providing services to taxonomists for standard genome sequencing and annotation.</title>
        <authorList>
            <consortium name="The Broad Institute Genomics Platform"/>
            <consortium name="The Broad Institute Genome Sequencing Center for Infectious Disease"/>
            <person name="Wu L."/>
            <person name="Ma J."/>
        </authorList>
    </citation>
    <scope>NUCLEOTIDE SEQUENCE [LARGE SCALE GENOMIC DNA]</scope>
    <source>
        <strain evidence="8">CCUG 43114</strain>
    </source>
</reference>
<proteinExistence type="predicted"/>
<keyword evidence="3 6" id="KW-0812">Transmembrane</keyword>
<dbReference type="EMBL" id="JBHSLD010000006">
    <property type="protein sequence ID" value="MFC5380277.1"/>
    <property type="molecule type" value="Genomic_DNA"/>
</dbReference>
<evidence type="ECO:0000256" key="1">
    <source>
        <dbReference type="ARBA" id="ARBA00004651"/>
    </source>
</evidence>
<feature type="transmembrane region" description="Helical" evidence="6">
    <location>
        <begin position="161"/>
        <end position="183"/>
    </location>
</feature>
<evidence type="ECO:0000256" key="5">
    <source>
        <dbReference type="ARBA" id="ARBA00023136"/>
    </source>
</evidence>
<dbReference type="PANTHER" id="PTHR30086">
    <property type="entry name" value="ARGININE EXPORTER PROTEIN ARGO"/>
    <property type="match status" value="1"/>
</dbReference>
<protein>
    <submittedName>
        <fullName evidence="7">LysE family translocator</fullName>
    </submittedName>
</protein>
<evidence type="ECO:0000313" key="8">
    <source>
        <dbReference type="Proteomes" id="UP001596122"/>
    </source>
</evidence>
<evidence type="ECO:0000256" key="2">
    <source>
        <dbReference type="ARBA" id="ARBA00022475"/>
    </source>
</evidence>
<keyword evidence="4 6" id="KW-1133">Transmembrane helix</keyword>
<comment type="caution">
    <text evidence="7">The sequence shown here is derived from an EMBL/GenBank/DDBJ whole genome shotgun (WGS) entry which is preliminary data.</text>
</comment>
<feature type="transmembrane region" description="Helical" evidence="6">
    <location>
        <begin position="50"/>
        <end position="67"/>
    </location>
</feature>
<dbReference type="InterPro" id="IPR001123">
    <property type="entry name" value="LeuE-type"/>
</dbReference>
<name>A0ABW0GK53_9MICO</name>
<evidence type="ECO:0000313" key="7">
    <source>
        <dbReference type="EMBL" id="MFC5380277.1"/>
    </source>
</evidence>